<accession>A0A443YP64</accession>
<evidence type="ECO:0000313" key="2">
    <source>
        <dbReference type="EMBL" id="RWU05579.1"/>
    </source>
</evidence>
<feature type="signal peptide" evidence="1">
    <location>
        <begin position="1"/>
        <end position="25"/>
    </location>
</feature>
<dbReference type="AlphaFoldDB" id="A0A443YP64"/>
<feature type="chain" id="PRO_5019320465" description="T9SS type A sorting domain-containing protein" evidence="1">
    <location>
        <begin position="26"/>
        <end position="1232"/>
    </location>
</feature>
<dbReference type="Proteomes" id="UP000284120">
    <property type="component" value="Unassembled WGS sequence"/>
</dbReference>
<keyword evidence="1" id="KW-0732">Signal</keyword>
<reference evidence="2 3" key="1">
    <citation type="submission" date="2018-06" db="EMBL/GenBank/DDBJ databases">
        <title>Pedobacter endophyticus sp. nov., an endophytic bacterium isolated from a leaf of Triticum aestivum.</title>
        <authorList>
            <person name="Zhang L."/>
        </authorList>
    </citation>
    <scope>NUCLEOTIDE SEQUENCE [LARGE SCALE GENOMIC DNA]</scope>
    <source>
        <strain evidence="2 3">CM134L-2</strain>
    </source>
</reference>
<evidence type="ECO:0008006" key="4">
    <source>
        <dbReference type="Google" id="ProtNLM"/>
    </source>
</evidence>
<evidence type="ECO:0000256" key="1">
    <source>
        <dbReference type="SAM" id="SignalP"/>
    </source>
</evidence>
<gene>
    <name evidence="2" type="ORF">DPV69_15660</name>
</gene>
<name>A0A443YP64_9SPHI</name>
<dbReference type="EMBL" id="SAYW01000005">
    <property type="protein sequence ID" value="RWU05579.1"/>
    <property type="molecule type" value="Genomic_DNA"/>
</dbReference>
<keyword evidence="3" id="KW-1185">Reference proteome</keyword>
<organism evidence="2 3">
    <name type="scientific">Pedobacter chitinilyticus</name>
    <dbReference type="NCBI Taxonomy" id="2233776"/>
    <lineage>
        <taxon>Bacteria</taxon>
        <taxon>Pseudomonadati</taxon>
        <taxon>Bacteroidota</taxon>
        <taxon>Sphingobacteriia</taxon>
        <taxon>Sphingobacteriales</taxon>
        <taxon>Sphingobacteriaceae</taxon>
        <taxon>Pedobacter</taxon>
    </lineage>
</organism>
<protein>
    <recommendedName>
        <fullName evidence="4">T9SS type A sorting domain-containing protein</fullName>
    </recommendedName>
</protein>
<sequence>MKSPNKLLFIISTLALSFSTMLSYAQVYTASNYYYNNFDGGQLGAGISQIGASAALAVSSNGTNNLAVENGYCLTTSGNNLPGTYQISFLSNNTNLNDETFGWEWTFIYKNSSNTADQSDVIGVGQNSWKYWFLSTGSFANPNTGYYLTQDGSNLSLRWRYDNDPWGNRYSNLISFDLSSLGSGWANKTYAIRMQRLKRQGQYVWHLFVDEYTADVREARTERGGTGAYHNTLGSYTTTNSGLHINATTANRFKFDELKMYSMKLEISSANDPANGISSPLYNGQKDAVIYGLKMMSRGLFDVSSIVLDATVSSSSKGLNDIIENLRLFKSNDEYFGNADDALVSSLNVEWRAVRAESFPQKSRLFSVGAADGSLLPSAYYGIKADVKSNAPTGVTFSFTNIDKIGFEDAQVNYKGTSGVIVGNTTSPAINNGNVYDWIAGTGTWNTLANWKLADGSNPSVLPGVNDLVRIGNVSSNAKPTVSVSTKVGNMMVIGTSGTAPVVTINSNITLTIGGTFRNDRASTFSGSGTLAVEGGWNTSGGAINFTSGSVGVSFTGTKDQSIRDEGSDAGNGVVFKNVTFSGASIKTLGGSGKFAVAANGFVTMAANTTLMTSNKLTLKADPNSAASVLAIPSTAAIKGQVTVERYIQGGSKNMWRTYRMFSSPVYDNTTNFINTDVVGNRTYSFNQFIDDMIITGPGGSINGFDQTSSNQAGAWTYNNKYVEIPNINTSVNIGRGAYLFYRGNKNNLTGKVTSPFLDPESIVMTYKGVLNQQSVTVPLTHGTSGYSLVGNPYAAVVDWSKVTKTSNVSTVVRVWNPGCRQYSTYDGNEGVNGGTKFIAPGQSFFVQTANNSSPSVTFTEASKVVSGTSTSTMSRVMSVSNSNLDRTGLAGAEANQTLTEEQEPARIRVQLVRNETENADETLVVLKEGNEAVFSGKDVARMGGESVFLSSQSADAKELAINYMPNISTVEKIGLTINADNGGAYTLKFILTDIPSGYVVKLKDKYLNTLTDIANDGTAYALNIDKADAASLGNNRFELQVAPPTTLPVTFTEFTGVKTNAGVTLNWKTSSETTNSHFDLQRAGENQDFTSIGAVPANQAGVYNLLDKSPLVGNNYYKLVQVDKDGTPTAYEKLVVVKYDLNANADSEMLIYPTVVETNFTLKYEGSLSSERYTLKIADVTGKELYNKEVAKNDVVNGYAGALPAASSGIYFATLLDSSGKKIAAAKLMKK</sequence>
<comment type="caution">
    <text evidence="2">The sequence shown here is derived from an EMBL/GenBank/DDBJ whole genome shotgun (WGS) entry which is preliminary data.</text>
</comment>
<dbReference type="RefSeq" id="WP_128353376.1">
    <property type="nucleotide sequence ID" value="NZ_QMHN01000005.1"/>
</dbReference>
<dbReference type="OrthoDB" id="101122at2"/>
<proteinExistence type="predicted"/>
<evidence type="ECO:0000313" key="3">
    <source>
        <dbReference type="Proteomes" id="UP000284120"/>
    </source>
</evidence>